<keyword evidence="2" id="KW-0472">Membrane</keyword>
<dbReference type="PANTHER" id="PTHR11319">
    <property type="entry name" value="G PROTEIN-COUPLED RECEPTOR-RELATED"/>
    <property type="match status" value="1"/>
</dbReference>
<organism evidence="4 5">
    <name type="scientific">Cymbomonas tetramitiformis</name>
    <dbReference type="NCBI Taxonomy" id="36881"/>
    <lineage>
        <taxon>Eukaryota</taxon>
        <taxon>Viridiplantae</taxon>
        <taxon>Chlorophyta</taxon>
        <taxon>Pyramimonadophyceae</taxon>
        <taxon>Pyramimonadales</taxon>
        <taxon>Pyramimonadaceae</taxon>
        <taxon>Cymbomonas</taxon>
    </lineage>
</organism>
<evidence type="ECO:0000313" key="5">
    <source>
        <dbReference type="Proteomes" id="UP001190700"/>
    </source>
</evidence>
<dbReference type="InterPro" id="IPR030397">
    <property type="entry name" value="SEPARIN_core_dom"/>
</dbReference>
<dbReference type="PROSITE" id="PS51700">
    <property type="entry name" value="SEPARIN"/>
    <property type="match status" value="1"/>
</dbReference>
<sequence>MNIDAVQAQEAGGHPLVHGFAVNLTDSYGELVVGSRTLVTLRSTSASPCSLSGNGFEQEVVGGVALFRDSLELFGAPGASCQLYATTQLAKEGDVNSSVATVVLRYCVSGEYPVGESESVTCKPCPQGTISFSNDSSCQECPEGLGCPGGDTYEVCDGHWLAPNAQHCLEAASPTECFLDRLYECTQNDACTTTSDAASSTNRNNAEGCTTEGTISRRRGQGIASAGELMLCNTEAYSEGVMCGGMGQVMCSTDHYPALTLDSCKQCPRKSAILIQAVAVVAVIFVVMILFFKLFARGTITKAAMQISSRQGYQTAMELTDARTASALIIGYFQVMGQIRNMYDLEIIPPLLAGFLGPISFININLNILLNVRCVSHHFVPMFGSSSFWLSFWQAVATPTALCLLFTLLYFVQIRLHARNLKRAEQALANENAKTAKLQFHRKMKAACIGAALFMMTFVHPSVSTLMFQLFQCKDVHYDNKDLRIQSWLQLSSQTMCGSTTWLVAMVAAIVIVVTFVLGFPVSLFLIMRHLHRYRKVRMPRQVAERHVDLVQKGLWIPCSEDDIISVRTRQSFYIKPSEDLQLVRSNRLSFAAVARQLLQAKSPQHDSTPMPAPQDEVQWEAAEEQESCASDTVREPARRWQTLMRLKTTASPVEIYLPRDTFVECAAADPASCQAAFEGLQDKPMFGWMPMLAQLLTGSRRKRPEMVMQFSASGAADDDVDNYLGHGGGSSLLVTKDGRLIKGVNCCKKMDLGGQGAISMVPVTMLDDTIHLEMLDHFRNPFQENFYYWQCWEITCRLLQTGFVVLVDMLGGADMALVYAVLVATFAIVLHQRYSPYRSDSLGELQLTILLNQFLVQMSLVTIQLRGETLHAIDVVIVVLQVMVITYAMTHIMPAFRPVFDALKSKITVVTRKGLEVLHSLTSEKHVSYESNSPLVLVHTSQHEKDAESFTNPCFYRTQDGFSKSETAGRSAAFMSTIFEVDAELERDGREAATSPPTGDASLEEDDLDVAAMSPTAEDVFLKHDDLQTTVSPVSTEREKQKNTF</sequence>
<feature type="compositionally biased region" description="Basic and acidic residues" evidence="1">
    <location>
        <begin position="1037"/>
        <end position="1046"/>
    </location>
</feature>
<protein>
    <recommendedName>
        <fullName evidence="3">Peptidase C50 domain-containing protein</fullName>
    </recommendedName>
</protein>
<keyword evidence="2" id="KW-1133">Transmembrane helix</keyword>
<dbReference type="GO" id="GO:0004197">
    <property type="term" value="F:cysteine-type endopeptidase activity"/>
    <property type="evidence" value="ECO:0007669"/>
    <property type="project" value="InterPro"/>
</dbReference>
<dbReference type="EMBL" id="LGRX02002087">
    <property type="protein sequence ID" value="KAK3284930.1"/>
    <property type="molecule type" value="Genomic_DNA"/>
</dbReference>
<accession>A0AAE0LHG5</accession>
<evidence type="ECO:0000256" key="1">
    <source>
        <dbReference type="SAM" id="MobiDB-lite"/>
    </source>
</evidence>
<feature type="transmembrane region" description="Helical" evidence="2">
    <location>
        <begin position="347"/>
        <end position="370"/>
    </location>
</feature>
<name>A0AAE0LHG5_9CHLO</name>
<dbReference type="PANTHER" id="PTHR11319:SF35">
    <property type="entry name" value="OUTER MEMBRANE PROTEIN PMPC-RELATED"/>
    <property type="match status" value="1"/>
</dbReference>
<feature type="transmembrane region" description="Helical" evidence="2">
    <location>
        <begin position="876"/>
        <end position="897"/>
    </location>
</feature>
<proteinExistence type="predicted"/>
<comment type="caution">
    <text evidence="4">The sequence shown here is derived from an EMBL/GenBank/DDBJ whole genome shotgun (WGS) entry which is preliminary data.</text>
</comment>
<feature type="region of interest" description="Disordered" evidence="1">
    <location>
        <begin position="1013"/>
        <end position="1046"/>
    </location>
</feature>
<feature type="transmembrane region" description="Helical" evidence="2">
    <location>
        <begin position="390"/>
        <end position="412"/>
    </location>
</feature>
<feature type="transmembrane region" description="Helical" evidence="2">
    <location>
        <begin position="847"/>
        <end position="864"/>
    </location>
</feature>
<feature type="transmembrane region" description="Helical" evidence="2">
    <location>
        <begin position="446"/>
        <end position="471"/>
    </location>
</feature>
<reference evidence="4 5" key="1">
    <citation type="journal article" date="2015" name="Genome Biol. Evol.">
        <title>Comparative Genomics of a Bacterivorous Green Alga Reveals Evolutionary Causalities and Consequences of Phago-Mixotrophic Mode of Nutrition.</title>
        <authorList>
            <person name="Burns J.A."/>
            <person name="Paasch A."/>
            <person name="Narechania A."/>
            <person name="Kim E."/>
        </authorList>
    </citation>
    <scope>NUCLEOTIDE SEQUENCE [LARGE SCALE GENOMIC DNA]</scope>
    <source>
        <strain evidence="4 5">PLY_AMNH</strain>
    </source>
</reference>
<feature type="domain" description="Peptidase C50" evidence="3">
    <location>
        <begin position="658"/>
        <end position="767"/>
    </location>
</feature>
<dbReference type="AlphaFoldDB" id="A0AAE0LHG5"/>
<keyword evidence="5" id="KW-1185">Reference proteome</keyword>
<evidence type="ECO:0000259" key="3">
    <source>
        <dbReference type="PROSITE" id="PS51700"/>
    </source>
</evidence>
<evidence type="ECO:0000256" key="2">
    <source>
        <dbReference type="SAM" id="Phobius"/>
    </source>
</evidence>
<dbReference type="GO" id="GO:0006508">
    <property type="term" value="P:proteolysis"/>
    <property type="evidence" value="ECO:0007669"/>
    <property type="project" value="InterPro"/>
</dbReference>
<evidence type="ECO:0000313" key="4">
    <source>
        <dbReference type="EMBL" id="KAK3284930.1"/>
    </source>
</evidence>
<keyword evidence="2" id="KW-0812">Transmembrane</keyword>
<feature type="transmembrane region" description="Helical" evidence="2">
    <location>
        <begin position="502"/>
        <end position="528"/>
    </location>
</feature>
<dbReference type="Proteomes" id="UP001190700">
    <property type="component" value="Unassembled WGS sequence"/>
</dbReference>
<gene>
    <name evidence="4" type="ORF">CYMTET_7439</name>
</gene>
<feature type="transmembrane region" description="Helical" evidence="2">
    <location>
        <begin position="273"/>
        <end position="296"/>
    </location>
</feature>